<feature type="active site" description="Acyl-thioester intermediate" evidence="5">
    <location>
        <position position="77"/>
    </location>
</feature>
<dbReference type="Gene3D" id="3.40.47.10">
    <property type="match status" value="2"/>
</dbReference>
<protein>
    <recommendedName>
        <fullName evidence="11">Acetyl-CoA acetyltransferase</fullName>
    </recommendedName>
</protein>
<keyword evidence="10" id="KW-1185">Reference proteome</keyword>
<dbReference type="NCBIfam" id="TIGR01930">
    <property type="entry name" value="AcCoA-C-Actrans"/>
    <property type="match status" value="1"/>
</dbReference>
<dbReference type="PIRSF" id="PIRSF000429">
    <property type="entry name" value="Ac-CoA_Ac_transf"/>
    <property type="match status" value="1"/>
</dbReference>
<comment type="similarity">
    <text evidence="2 6">Belongs to the thiolase-like superfamily. Thiolase family.</text>
</comment>
<keyword evidence="3 6" id="KW-0808">Transferase</keyword>
<dbReference type="Pfam" id="PF00108">
    <property type="entry name" value="Thiolase_N"/>
    <property type="match status" value="1"/>
</dbReference>
<sequence length="380" mass="39752">MFVGSFNGALASQPAHALGALTIQEVLKRASVQPEDVSEVILGQVLTAGEGQNPARNASISAGVPDYVPAWGVNQLCGSGLRAVALGYQAIQLGDASIVVAGGQESMSKAPHCVHLRNGTKMGDTSLVDTCVHDGLTDVFNNYHMGITAENIAKQWSLSREDQDEFALQSQLKCEAAQTAGHFDKELVPVTIPNRKGDIEVTKDEFPRPGSTAAGFQKLRPCFMKDGTVTPGSSSGINDGAAAVVLMTQDEAKKRGLSPLAKIISWAHVGVDPKIMGIAPVKATRLAVEKAGWSLDDVDLFELNEAFASQSLAVQKELGIDRAKVNVSGGAIALGHPIGASGARILVTLLYGMERLEAKKGVAALCVGGGMGVAMCVQRV</sequence>
<evidence type="ECO:0000256" key="3">
    <source>
        <dbReference type="ARBA" id="ARBA00022679"/>
    </source>
</evidence>
<feature type="domain" description="Thiolase C-terminal" evidence="8">
    <location>
        <begin position="258"/>
        <end position="379"/>
    </location>
</feature>
<dbReference type="PROSITE" id="PS00737">
    <property type="entry name" value="THIOLASE_2"/>
    <property type="match status" value="1"/>
</dbReference>
<dbReference type="PANTHER" id="PTHR18919:SF107">
    <property type="entry name" value="ACETYL-COA ACETYLTRANSFERASE, CYTOSOLIC"/>
    <property type="match status" value="1"/>
</dbReference>
<reference evidence="9" key="1">
    <citation type="journal article" date="2023" name="Mol. Biol. Evol.">
        <title>Third-Generation Sequencing Reveals the Adaptive Role of the Epigenome in Three Deep-Sea Polychaetes.</title>
        <authorList>
            <person name="Perez M."/>
            <person name="Aroh O."/>
            <person name="Sun Y."/>
            <person name="Lan Y."/>
            <person name="Juniper S.K."/>
            <person name="Young C.R."/>
            <person name="Angers B."/>
            <person name="Qian P.Y."/>
        </authorList>
    </citation>
    <scope>NUCLEOTIDE SEQUENCE</scope>
    <source>
        <strain evidence="9">R07B-5</strain>
    </source>
</reference>
<evidence type="ECO:0000259" key="8">
    <source>
        <dbReference type="Pfam" id="PF02803"/>
    </source>
</evidence>
<dbReference type="InterPro" id="IPR020610">
    <property type="entry name" value="Thiolase_AS"/>
</dbReference>
<feature type="active site" description="Proton acceptor" evidence="5">
    <location>
        <position position="366"/>
    </location>
</feature>
<comment type="pathway">
    <text evidence="1">Lipid metabolism.</text>
</comment>
<dbReference type="SUPFAM" id="SSF53901">
    <property type="entry name" value="Thiolase-like"/>
    <property type="match status" value="2"/>
</dbReference>
<evidence type="ECO:0000256" key="1">
    <source>
        <dbReference type="ARBA" id="ARBA00005189"/>
    </source>
</evidence>
<evidence type="ECO:0000313" key="9">
    <source>
        <dbReference type="EMBL" id="KAK2170201.1"/>
    </source>
</evidence>
<dbReference type="InterPro" id="IPR016039">
    <property type="entry name" value="Thiolase-like"/>
</dbReference>
<dbReference type="PROSITE" id="PS00099">
    <property type="entry name" value="THIOLASE_3"/>
    <property type="match status" value="1"/>
</dbReference>
<dbReference type="PROSITE" id="PS00098">
    <property type="entry name" value="THIOLASE_1"/>
    <property type="match status" value="1"/>
</dbReference>
<dbReference type="Proteomes" id="UP001209878">
    <property type="component" value="Unassembled WGS sequence"/>
</dbReference>
<evidence type="ECO:0000256" key="6">
    <source>
        <dbReference type="RuleBase" id="RU003557"/>
    </source>
</evidence>
<feature type="active site" description="Proton acceptor" evidence="5">
    <location>
        <position position="336"/>
    </location>
</feature>
<organism evidence="9 10">
    <name type="scientific">Ridgeia piscesae</name>
    <name type="common">Tubeworm</name>
    <dbReference type="NCBI Taxonomy" id="27915"/>
    <lineage>
        <taxon>Eukaryota</taxon>
        <taxon>Metazoa</taxon>
        <taxon>Spiralia</taxon>
        <taxon>Lophotrochozoa</taxon>
        <taxon>Annelida</taxon>
        <taxon>Polychaeta</taxon>
        <taxon>Sedentaria</taxon>
        <taxon>Canalipalpata</taxon>
        <taxon>Sabellida</taxon>
        <taxon>Siboglinidae</taxon>
        <taxon>Ridgeia</taxon>
    </lineage>
</organism>
<dbReference type="Pfam" id="PF02803">
    <property type="entry name" value="Thiolase_C"/>
    <property type="match status" value="1"/>
</dbReference>
<dbReference type="PANTHER" id="PTHR18919">
    <property type="entry name" value="ACETYL-COA C-ACYLTRANSFERASE"/>
    <property type="match status" value="1"/>
</dbReference>
<dbReference type="CDD" id="cd00751">
    <property type="entry name" value="thiolase"/>
    <property type="match status" value="1"/>
</dbReference>
<keyword evidence="4 6" id="KW-0012">Acyltransferase</keyword>
<dbReference type="InterPro" id="IPR020613">
    <property type="entry name" value="Thiolase_CS"/>
</dbReference>
<dbReference type="EMBL" id="JAODUO010001158">
    <property type="protein sequence ID" value="KAK2170201.1"/>
    <property type="molecule type" value="Genomic_DNA"/>
</dbReference>
<dbReference type="InterPro" id="IPR020617">
    <property type="entry name" value="Thiolase_C"/>
</dbReference>
<evidence type="ECO:0000256" key="2">
    <source>
        <dbReference type="ARBA" id="ARBA00010982"/>
    </source>
</evidence>
<dbReference type="InterPro" id="IPR020615">
    <property type="entry name" value="Thiolase_acyl_enz_int_AS"/>
</dbReference>
<dbReference type="InterPro" id="IPR002155">
    <property type="entry name" value="Thiolase"/>
</dbReference>
<dbReference type="FunFam" id="3.40.47.10:FF:000010">
    <property type="entry name" value="Acetyl-CoA acetyltransferase (Thiolase)"/>
    <property type="match status" value="1"/>
</dbReference>
<evidence type="ECO:0000259" key="7">
    <source>
        <dbReference type="Pfam" id="PF00108"/>
    </source>
</evidence>
<evidence type="ECO:0000313" key="10">
    <source>
        <dbReference type="Proteomes" id="UP001209878"/>
    </source>
</evidence>
<evidence type="ECO:0000256" key="5">
    <source>
        <dbReference type="PIRSR" id="PIRSR000429-1"/>
    </source>
</evidence>
<evidence type="ECO:0008006" key="11">
    <source>
        <dbReference type="Google" id="ProtNLM"/>
    </source>
</evidence>
<dbReference type="InterPro" id="IPR020616">
    <property type="entry name" value="Thiolase_N"/>
</dbReference>
<name>A0AAD9NJ49_RIDPI</name>
<feature type="domain" description="Thiolase N-terminal" evidence="7">
    <location>
        <begin position="3"/>
        <end position="249"/>
    </location>
</feature>
<dbReference type="GO" id="GO:0003988">
    <property type="term" value="F:acetyl-CoA C-acyltransferase activity"/>
    <property type="evidence" value="ECO:0007669"/>
    <property type="project" value="UniProtKB-ARBA"/>
</dbReference>
<accession>A0AAD9NJ49</accession>
<dbReference type="AlphaFoldDB" id="A0AAD9NJ49"/>
<gene>
    <name evidence="9" type="ORF">NP493_1157g00030</name>
</gene>
<proteinExistence type="inferred from homology"/>
<comment type="caution">
    <text evidence="9">The sequence shown here is derived from an EMBL/GenBank/DDBJ whole genome shotgun (WGS) entry which is preliminary data.</text>
</comment>
<evidence type="ECO:0000256" key="4">
    <source>
        <dbReference type="ARBA" id="ARBA00023315"/>
    </source>
</evidence>